<protein>
    <submittedName>
        <fullName evidence="1">Uncharacterized protein</fullName>
    </submittedName>
</protein>
<reference evidence="1" key="1">
    <citation type="submission" date="2009-01" db="EMBL/GenBank/DDBJ databases">
        <authorList>
            <person name="Fulton L."/>
            <person name="Clifton S."/>
            <person name="Chinwalla A.T."/>
            <person name="Mitreva M."/>
            <person name="Sodergren E."/>
            <person name="Weinstock G."/>
            <person name="Clifton S."/>
            <person name="Dooling D.J."/>
            <person name="Fulton B."/>
            <person name="Minx P."/>
            <person name="Pepin K.H."/>
            <person name="Johnson M."/>
            <person name="Bhonagiri V."/>
            <person name="Nash W.E."/>
            <person name="Mardis E.R."/>
            <person name="Wilson R.K."/>
        </authorList>
    </citation>
    <scope>NUCLEOTIDE SEQUENCE [LARGE SCALE GENOMIC DNA]</scope>
    <source>
        <strain evidence="1">ATCC 33806</strain>
    </source>
</reference>
<dbReference type="EMBL" id="ACEB01000038">
    <property type="protein sequence ID" value="EEG26064.1"/>
    <property type="molecule type" value="Genomic_DNA"/>
</dbReference>
<gene>
    <name evidence="1" type="ORF">CORMATOL_02381</name>
</gene>
<organism evidence="1">
    <name type="scientific">Corynebacterium matruchotii ATCC 33806</name>
    <dbReference type="NCBI Taxonomy" id="566549"/>
    <lineage>
        <taxon>Bacteria</taxon>
        <taxon>Bacillati</taxon>
        <taxon>Actinomycetota</taxon>
        <taxon>Actinomycetes</taxon>
        <taxon>Mycobacteriales</taxon>
        <taxon>Corynebacteriaceae</taxon>
        <taxon>Corynebacterium</taxon>
    </lineage>
</organism>
<sequence length="63" mass="7105">MVLIQDFAGNATAEVFRSHVTEYVQHNNIGSEQSPNQTNTVHCAGIIHINWCTMIMGWLPHLQ</sequence>
<name>C0E5U9_9CORY</name>
<dbReference type="HOGENOM" id="CLU_2878273_0_0_11"/>
<evidence type="ECO:0000313" key="1">
    <source>
        <dbReference type="EMBL" id="EEG26064.1"/>
    </source>
</evidence>
<accession>C0E5U9</accession>
<dbReference type="AlphaFoldDB" id="C0E5U9"/>
<comment type="caution">
    <text evidence="1">The sequence shown here is derived from an EMBL/GenBank/DDBJ whole genome shotgun (WGS) entry which is preliminary data.</text>
</comment>
<dbReference type="Proteomes" id="UP000006247">
    <property type="component" value="Unassembled WGS sequence"/>
</dbReference>
<proteinExistence type="predicted"/>